<keyword evidence="4" id="KW-1003">Cell membrane</keyword>
<dbReference type="PANTHER" id="PTHR43568:SF1">
    <property type="entry name" value="P PROTEIN"/>
    <property type="match status" value="1"/>
</dbReference>
<feature type="transmembrane region" description="Helical" evidence="8">
    <location>
        <begin position="176"/>
        <end position="199"/>
    </location>
</feature>
<organism evidence="10 11">
    <name type="scientific">Lentzea flava</name>
    <dbReference type="NCBI Taxonomy" id="103732"/>
    <lineage>
        <taxon>Bacteria</taxon>
        <taxon>Bacillati</taxon>
        <taxon>Actinomycetota</taxon>
        <taxon>Actinomycetes</taxon>
        <taxon>Pseudonocardiales</taxon>
        <taxon>Pseudonocardiaceae</taxon>
        <taxon>Lentzea</taxon>
    </lineage>
</organism>
<sequence length="432" mass="45624">MSPSQILSVLVFAGAYVLIATERVHRVAAALGGAAIMLALGLTNGETAFHSLDAGVDWNVVFLLLGMMIIVGVIKQTGLFEYLAIAAAKRARGKPFAVLAMFVVITAVASAALDNVTTVLLIAPVTFLVCDRLGLNPIPFLIAEVLASNIGGTATLIGDPPNIIIASRAGLSFNDFLVHLAPFIVVLMVVFVVVCRWLFRDAFHYDEDRVAEVMALSEREAIRDKRLLWQSLLVLALVLLGFVLHSALHLEPSVVALLGAGLLVLISKVTTEDAIADVEWETLVFFMGLFVMVGALVKTGVIDEVSETLAGAVGGEPLVAVMGLLVISALLSAVVDNIPYVATMSPIVGELVAAQGHTPQAESMWWSLALGADLGGNATAVGASANVVVLGLAARNGTPISFWQFTRYGVVVAGLSILLAAPYLWLRYFVLA</sequence>
<protein>
    <submittedName>
        <fullName evidence="10">Membrane protein</fullName>
    </submittedName>
</protein>
<feature type="transmembrane region" description="Helical" evidence="8">
    <location>
        <begin position="405"/>
        <end position="426"/>
    </location>
</feature>
<feature type="domain" description="Citrate transporter-like" evidence="9">
    <location>
        <begin position="16"/>
        <end position="371"/>
    </location>
</feature>
<feature type="transmembrane region" description="Helical" evidence="8">
    <location>
        <begin position="6"/>
        <end position="21"/>
    </location>
</feature>
<feature type="transmembrane region" description="Helical" evidence="8">
    <location>
        <begin position="61"/>
        <end position="84"/>
    </location>
</feature>
<keyword evidence="11" id="KW-1185">Reference proteome</keyword>
<evidence type="ECO:0000256" key="4">
    <source>
        <dbReference type="ARBA" id="ARBA00022475"/>
    </source>
</evidence>
<dbReference type="Pfam" id="PF03600">
    <property type="entry name" value="CitMHS"/>
    <property type="match status" value="1"/>
</dbReference>
<feature type="transmembrane region" description="Helical" evidence="8">
    <location>
        <begin position="254"/>
        <end position="271"/>
    </location>
</feature>
<evidence type="ECO:0000256" key="3">
    <source>
        <dbReference type="ARBA" id="ARBA00022448"/>
    </source>
</evidence>
<evidence type="ECO:0000313" key="10">
    <source>
        <dbReference type="EMBL" id="GGU17062.1"/>
    </source>
</evidence>
<reference evidence="11" key="1">
    <citation type="journal article" date="2019" name="Int. J. Syst. Evol. Microbiol.">
        <title>The Global Catalogue of Microorganisms (GCM) 10K type strain sequencing project: providing services to taxonomists for standard genome sequencing and annotation.</title>
        <authorList>
            <consortium name="The Broad Institute Genomics Platform"/>
            <consortium name="The Broad Institute Genome Sequencing Center for Infectious Disease"/>
            <person name="Wu L."/>
            <person name="Ma J."/>
        </authorList>
    </citation>
    <scope>NUCLEOTIDE SEQUENCE [LARGE SCALE GENOMIC DNA]</scope>
    <source>
        <strain evidence="11">JCM 3296</strain>
    </source>
</reference>
<accession>A0ABQ2UDD0</accession>
<feature type="transmembrane region" description="Helical" evidence="8">
    <location>
        <begin position="28"/>
        <end position="49"/>
    </location>
</feature>
<keyword evidence="3" id="KW-0813">Transport</keyword>
<feature type="transmembrane region" description="Helical" evidence="8">
    <location>
        <begin position="317"/>
        <end position="335"/>
    </location>
</feature>
<evidence type="ECO:0000256" key="5">
    <source>
        <dbReference type="ARBA" id="ARBA00022692"/>
    </source>
</evidence>
<comment type="similarity">
    <text evidence="2">Belongs to the CitM (TC 2.A.11) transporter family.</text>
</comment>
<keyword evidence="7 8" id="KW-0472">Membrane</keyword>
<evidence type="ECO:0000256" key="2">
    <source>
        <dbReference type="ARBA" id="ARBA00009843"/>
    </source>
</evidence>
<evidence type="ECO:0000256" key="6">
    <source>
        <dbReference type="ARBA" id="ARBA00022989"/>
    </source>
</evidence>
<gene>
    <name evidence="10" type="ORF">GCM10010178_06050</name>
</gene>
<dbReference type="InterPro" id="IPR004680">
    <property type="entry name" value="Cit_transptr-like_dom"/>
</dbReference>
<name>A0ABQ2UDD0_9PSEU</name>
<evidence type="ECO:0000259" key="9">
    <source>
        <dbReference type="Pfam" id="PF03600"/>
    </source>
</evidence>
<evidence type="ECO:0000256" key="1">
    <source>
        <dbReference type="ARBA" id="ARBA00004651"/>
    </source>
</evidence>
<dbReference type="Proteomes" id="UP000649573">
    <property type="component" value="Unassembled WGS sequence"/>
</dbReference>
<dbReference type="PANTHER" id="PTHR43568">
    <property type="entry name" value="P PROTEIN"/>
    <property type="match status" value="1"/>
</dbReference>
<dbReference type="InterPro" id="IPR000802">
    <property type="entry name" value="Arsenical_pump_ArsB"/>
</dbReference>
<keyword evidence="6 8" id="KW-1133">Transmembrane helix</keyword>
<feature type="transmembrane region" description="Helical" evidence="8">
    <location>
        <begin position="227"/>
        <end position="248"/>
    </location>
</feature>
<dbReference type="RefSeq" id="WP_189251924.1">
    <property type="nucleotide sequence ID" value="NZ_BMRE01000001.1"/>
</dbReference>
<dbReference type="PRINTS" id="PR00758">
    <property type="entry name" value="ARSENICPUMP"/>
</dbReference>
<comment type="subcellular location">
    <subcellularLocation>
        <location evidence="1">Cell membrane</location>
        <topology evidence="1">Multi-pass membrane protein</topology>
    </subcellularLocation>
</comment>
<evidence type="ECO:0000256" key="8">
    <source>
        <dbReference type="SAM" id="Phobius"/>
    </source>
</evidence>
<proteinExistence type="inferred from homology"/>
<evidence type="ECO:0000313" key="11">
    <source>
        <dbReference type="Proteomes" id="UP000649573"/>
    </source>
</evidence>
<dbReference type="EMBL" id="BMRE01000001">
    <property type="protein sequence ID" value="GGU17062.1"/>
    <property type="molecule type" value="Genomic_DNA"/>
</dbReference>
<feature type="transmembrane region" description="Helical" evidence="8">
    <location>
        <begin position="278"/>
        <end position="297"/>
    </location>
</feature>
<dbReference type="InterPro" id="IPR051475">
    <property type="entry name" value="Diverse_Ion_Transporter"/>
</dbReference>
<evidence type="ECO:0000256" key="7">
    <source>
        <dbReference type="ARBA" id="ARBA00023136"/>
    </source>
</evidence>
<comment type="caution">
    <text evidence="10">The sequence shown here is derived from an EMBL/GenBank/DDBJ whole genome shotgun (WGS) entry which is preliminary data.</text>
</comment>
<feature type="transmembrane region" description="Helical" evidence="8">
    <location>
        <begin position="96"/>
        <end position="113"/>
    </location>
</feature>
<keyword evidence="5 8" id="KW-0812">Transmembrane</keyword>
<dbReference type="CDD" id="cd01116">
    <property type="entry name" value="P_permease"/>
    <property type="match status" value="1"/>
</dbReference>